<proteinExistence type="predicted"/>
<evidence type="ECO:0000313" key="1">
    <source>
        <dbReference type="EMBL" id="MDO6575111.1"/>
    </source>
</evidence>
<name>A0AAW7YWM0_9STAP</name>
<organism evidence="1 2">
    <name type="scientific">Staphylococcus pasteuri_A</name>
    <dbReference type="NCBI Taxonomy" id="3062664"/>
    <lineage>
        <taxon>Bacteria</taxon>
        <taxon>Bacillati</taxon>
        <taxon>Bacillota</taxon>
        <taxon>Bacilli</taxon>
        <taxon>Bacillales</taxon>
        <taxon>Staphylococcaceae</taxon>
        <taxon>Staphylococcus</taxon>
    </lineage>
</organism>
<reference evidence="1" key="1">
    <citation type="submission" date="2023-07" db="EMBL/GenBank/DDBJ databases">
        <title>Genome content predicts the carbon catabolic preferences of heterotrophic bacteria.</title>
        <authorList>
            <person name="Gralka M."/>
        </authorList>
    </citation>
    <scope>NUCLEOTIDE SEQUENCE</scope>
    <source>
        <strain evidence="1">E2R20</strain>
    </source>
</reference>
<keyword evidence="2" id="KW-1185">Reference proteome</keyword>
<dbReference type="EMBL" id="JAUOQO010000221">
    <property type="protein sequence ID" value="MDO6575111.1"/>
    <property type="molecule type" value="Genomic_DNA"/>
</dbReference>
<dbReference type="AlphaFoldDB" id="A0AAW7YWM0"/>
<comment type="caution">
    <text evidence="1">The sequence shown here is derived from an EMBL/GenBank/DDBJ whole genome shotgun (WGS) entry which is preliminary data.</text>
</comment>
<sequence>SLFPSSSINAECYKLNDLDLMFNLSGSFDKKSDEKTVVYEGFSGVYGNSYIVNYFKRLVETKR</sequence>
<evidence type="ECO:0000313" key="2">
    <source>
        <dbReference type="Proteomes" id="UP001170310"/>
    </source>
</evidence>
<accession>A0AAW7YWM0</accession>
<dbReference type="RefSeq" id="WP_303522027.1">
    <property type="nucleotide sequence ID" value="NZ_JAUOQO010000221.1"/>
</dbReference>
<gene>
    <name evidence="1" type="ORF">Q4528_13430</name>
</gene>
<feature type="non-terminal residue" evidence="1">
    <location>
        <position position="1"/>
    </location>
</feature>
<protein>
    <submittedName>
        <fullName evidence="1">Uncharacterized protein</fullName>
    </submittedName>
</protein>
<dbReference type="Proteomes" id="UP001170310">
    <property type="component" value="Unassembled WGS sequence"/>
</dbReference>